<evidence type="ECO:0000313" key="1">
    <source>
        <dbReference type="EMBL" id="SNT57723.1"/>
    </source>
</evidence>
<dbReference type="AlphaFoldDB" id="A0A239NTE7"/>
<dbReference type="Pfam" id="PF20062">
    <property type="entry name" value="DUF6461"/>
    <property type="match status" value="1"/>
</dbReference>
<protein>
    <submittedName>
        <fullName evidence="1">Uncharacterized protein</fullName>
    </submittedName>
</protein>
<sequence>MCITWCRGKSADEVARLFGGEPVDAELKTLDEAFDEASEADKDEDDDEAVRPPVILIGELGEWTVVLEPYGGQGVRPLVLQTLSEGGGRALSFKWTVNLDTIFFYAVNGLRIAGFDLLDPPARPGGDADEIEELVEDLPKSLESGLILAERITGQRLDSAWLSRRHRRMFMVNPIRHARPWLLEAAFGHPMLDSAELRPLVATAPTPDRLPFIIASALDIAMRENAPQDISDDPVVAEAMAALRDRPGAAECERLNGRLTEVAHRFRAQTTDGVRDPLARMDQFSTLNALAAAFIPDLATAAFQTVRAVRQLRWLDVETRLRLSVLAGCVHFIRKSTGAIS</sequence>
<gene>
    <name evidence="1" type="ORF">SAMN05216276_106743</name>
</gene>
<dbReference type="Proteomes" id="UP000198282">
    <property type="component" value="Unassembled WGS sequence"/>
</dbReference>
<name>A0A239NTE7_9ACTN</name>
<accession>A0A239NTE7</accession>
<keyword evidence="2" id="KW-1185">Reference proteome</keyword>
<dbReference type="InterPro" id="IPR045592">
    <property type="entry name" value="DUF6461"/>
</dbReference>
<dbReference type="EMBL" id="FZOD01000067">
    <property type="protein sequence ID" value="SNT57723.1"/>
    <property type="molecule type" value="Genomic_DNA"/>
</dbReference>
<evidence type="ECO:0000313" key="2">
    <source>
        <dbReference type="Proteomes" id="UP000198282"/>
    </source>
</evidence>
<reference evidence="1 2" key="1">
    <citation type="submission" date="2017-06" db="EMBL/GenBank/DDBJ databases">
        <authorList>
            <person name="Kim H.J."/>
            <person name="Triplett B.A."/>
        </authorList>
    </citation>
    <scope>NUCLEOTIDE SEQUENCE [LARGE SCALE GENOMIC DNA]</scope>
    <source>
        <strain evidence="1 2">CGMCC 4.2132</strain>
    </source>
</reference>
<organism evidence="1 2">
    <name type="scientific">Streptosporangium subroseum</name>
    <dbReference type="NCBI Taxonomy" id="106412"/>
    <lineage>
        <taxon>Bacteria</taxon>
        <taxon>Bacillati</taxon>
        <taxon>Actinomycetota</taxon>
        <taxon>Actinomycetes</taxon>
        <taxon>Streptosporangiales</taxon>
        <taxon>Streptosporangiaceae</taxon>
        <taxon>Streptosporangium</taxon>
    </lineage>
</organism>
<proteinExistence type="predicted"/>